<feature type="non-terminal residue" evidence="6">
    <location>
        <position position="460"/>
    </location>
</feature>
<evidence type="ECO:0000256" key="3">
    <source>
        <dbReference type="ARBA" id="ARBA00022895"/>
    </source>
</evidence>
<dbReference type="GO" id="GO:0000783">
    <property type="term" value="C:nuclear telomere cap complex"/>
    <property type="evidence" value="ECO:0007669"/>
    <property type="project" value="TreeGrafter"/>
</dbReference>
<evidence type="ECO:0000256" key="4">
    <source>
        <dbReference type="ARBA" id="ARBA00023125"/>
    </source>
</evidence>
<evidence type="ECO:0000256" key="1">
    <source>
        <dbReference type="ARBA" id="ARBA00004574"/>
    </source>
</evidence>
<dbReference type="Gene3D" id="2.40.50.140">
    <property type="entry name" value="Nucleic acid-binding proteins"/>
    <property type="match status" value="2"/>
</dbReference>
<reference evidence="6" key="1">
    <citation type="submission" date="2022-07" db="EMBL/GenBank/DDBJ databases">
        <title>Phylogenomic reconstructions and comparative analyses of Kickxellomycotina fungi.</title>
        <authorList>
            <person name="Reynolds N.K."/>
            <person name="Stajich J.E."/>
            <person name="Barry K."/>
            <person name="Grigoriev I.V."/>
            <person name="Crous P."/>
            <person name="Smith M.E."/>
        </authorList>
    </citation>
    <scope>NUCLEOTIDE SEQUENCE</scope>
    <source>
        <strain evidence="6">CBS 109367</strain>
    </source>
</reference>
<dbReference type="AlphaFoldDB" id="A0A9W8L485"/>
<dbReference type="InterPro" id="IPR011564">
    <property type="entry name" value="Telomer_end-bd_POT1/Cdc13"/>
</dbReference>
<proteinExistence type="predicted"/>
<dbReference type="GO" id="GO:0098505">
    <property type="term" value="F:G-rich strand telomeric DNA binding"/>
    <property type="evidence" value="ECO:0007669"/>
    <property type="project" value="TreeGrafter"/>
</dbReference>
<dbReference type="Pfam" id="PF02765">
    <property type="entry name" value="POT1"/>
    <property type="match status" value="1"/>
</dbReference>
<keyword evidence="2" id="KW-0158">Chromosome</keyword>
<dbReference type="SUPFAM" id="SSF50249">
    <property type="entry name" value="Nucleic acid-binding proteins"/>
    <property type="match status" value="1"/>
</dbReference>
<keyword evidence="3" id="KW-0779">Telomere</keyword>
<dbReference type="GO" id="GO:0032210">
    <property type="term" value="P:regulation of telomere maintenance via telomerase"/>
    <property type="evidence" value="ECO:0007669"/>
    <property type="project" value="TreeGrafter"/>
</dbReference>
<accession>A0A9W8L485</accession>
<dbReference type="SMART" id="SM00976">
    <property type="entry name" value="Telo_bind"/>
    <property type="match status" value="1"/>
</dbReference>
<dbReference type="PANTHER" id="PTHR14513">
    <property type="entry name" value="PROTECTION OF TELOMERES 1"/>
    <property type="match status" value="1"/>
</dbReference>
<dbReference type="Proteomes" id="UP001151516">
    <property type="component" value="Unassembled WGS sequence"/>
</dbReference>
<dbReference type="GO" id="GO:0016233">
    <property type="term" value="P:telomere capping"/>
    <property type="evidence" value="ECO:0007669"/>
    <property type="project" value="TreeGrafter"/>
</dbReference>
<dbReference type="EMBL" id="JANBTX010000100">
    <property type="protein sequence ID" value="KAJ2686619.1"/>
    <property type="molecule type" value="Genomic_DNA"/>
</dbReference>
<dbReference type="PANTHER" id="PTHR14513:SF0">
    <property type="entry name" value="PROTECTION OF TELOMERES PROTEIN 1"/>
    <property type="match status" value="1"/>
</dbReference>
<protein>
    <recommendedName>
        <fullName evidence="5">Telomeric single stranded DNA binding POT1/Cdc13 domain-containing protein</fullName>
    </recommendedName>
</protein>
<keyword evidence="7" id="KW-1185">Reference proteome</keyword>
<comment type="caution">
    <text evidence="6">The sequence shown here is derived from an EMBL/GenBank/DDBJ whole genome shotgun (WGS) entry which is preliminary data.</text>
</comment>
<dbReference type="GO" id="GO:0010521">
    <property type="term" value="F:telomerase inhibitor activity"/>
    <property type="evidence" value="ECO:0007669"/>
    <property type="project" value="TreeGrafter"/>
</dbReference>
<dbReference type="InterPro" id="IPR012340">
    <property type="entry name" value="NA-bd_OB-fold"/>
</dbReference>
<evidence type="ECO:0000313" key="6">
    <source>
        <dbReference type="EMBL" id="KAJ2686619.1"/>
    </source>
</evidence>
<name>A0A9W8L485_9FUNG</name>
<dbReference type="InterPro" id="IPR028389">
    <property type="entry name" value="POT1"/>
</dbReference>
<comment type="subcellular location">
    <subcellularLocation>
        <location evidence="1">Chromosome</location>
        <location evidence="1">Telomere</location>
    </subcellularLocation>
</comment>
<gene>
    <name evidence="6" type="ORF">IWW39_003522</name>
</gene>
<evidence type="ECO:0000256" key="2">
    <source>
        <dbReference type="ARBA" id="ARBA00022454"/>
    </source>
</evidence>
<sequence length="460" mass="49498">MLLERIRALGFDGSPVASVPEYVEQLHGHGLVALKELAPGAASMVCVVSNFIPAARTSGTDFKMVVRVSDPTMLSNDTVTFVVFRELGAMPDIRGAGDVLYLEDVKVQEFSGKPQLVSKHSTIVEVLHAGDSVDDLLPLFSYLRRGCGPQGVPQSVRSEYLKSVSELGENTRYVDLLVELLHVRPASHFSRPALRCVVTDYTENPLLHDVEVHTGVPGSRCLWCTVIGPGDIPGLPDLVVGHFYRLRGAKVVVDRMDGLVVSIERNDKFPKTKVVNEVARGLPELGALLTRREQCRNRVSRPMLIDTTAPPTLIPAPPTVSAIPAAPTPAAIAPAEPEFVAADVTPISAITGGPDLGTRYHVRVQIVDVFPDSAHDACQLPDLRVVLEVADASGSCLLLCQGRAVEELVGLGSVEMGERLAALMAVWDQAEAAEASWIDLCVALMVMPGPEVDEGRRPLV</sequence>
<dbReference type="OrthoDB" id="2186770at2759"/>
<evidence type="ECO:0000313" key="7">
    <source>
        <dbReference type="Proteomes" id="UP001151516"/>
    </source>
</evidence>
<feature type="domain" description="Telomeric single stranded DNA binding POT1/Cdc13" evidence="5">
    <location>
        <begin position="31"/>
        <end position="166"/>
    </location>
</feature>
<organism evidence="6 7">
    <name type="scientific">Coemansia spiralis</name>
    <dbReference type="NCBI Taxonomy" id="417178"/>
    <lineage>
        <taxon>Eukaryota</taxon>
        <taxon>Fungi</taxon>
        <taxon>Fungi incertae sedis</taxon>
        <taxon>Zoopagomycota</taxon>
        <taxon>Kickxellomycotina</taxon>
        <taxon>Kickxellomycetes</taxon>
        <taxon>Kickxellales</taxon>
        <taxon>Kickxellaceae</taxon>
        <taxon>Coemansia</taxon>
    </lineage>
</organism>
<keyword evidence="4" id="KW-0238">DNA-binding</keyword>
<evidence type="ECO:0000259" key="5">
    <source>
        <dbReference type="SMART" id="SM00976"/>
    </source>
</evidence>